<keyword evidence="1" id="KW-0472">Membrane</keyword>
<organism evidence="2 3">
    <name type="scientific">Orchesella cincta</name>
    <name type="common">Springtail</name>
    <name type="synonym">Podura cincta</name>
    <dbReference type="NCBI Taxonomy" id="48709"/>
    <lineage>
        <taxon>Eukaryota</taxon>
        <taxon>Metazoa</taxon>
        <taxon>Ecdysozoa</taxon>
        <taxon>Arthropoda</taxon>
        <taxon>Hexapoda</taxon>
        <taxon>Collembola</taxon>
        <taxon>Entomobryomorpha</taxon>
        <taxon>Entomobryoidea</taxon>
        <taxon>Orchesellidae</taxon>
        <taxon>Orchesellinae</taxon>
        <taxon>Orchesella</taxon>
    </lineage>
</organism>
<accession>A0A1D2NL34</accession>
<keyword evidence="1" id="KW-0812">Transmembrane</keyword>
<evidence type="ECO:0000313" key="3">
    <source>
        <dbReference type="Proteomes" id="UP000094527"/>
    </source>
</evidence>
<evidence type="ECO:0000313" key="2">
    <source>
        <dbReference type="EMBL" id="ODN05980.1"/>
    </source>
</evidence>
<reference evidence="2 3" key="1">
    <citation type="journal article" date="2016" name="Genome Biol. Evol.">
        <title>Gene Family Evolution Reflects Adaptation to Soil Environmental Stressors in the Genome of the Collembolan Orchesella cincta.</title>
        <authorList>
            <person name="Faddeeva-Vakhrusheva A."/>
            <person name="Derks M.F."/>
            <person name="Anvar S.Y."/>
            <person name="Agamennone V."/>
            <person name="Suring W."/>
            <person name="Smit S."/>
            <person name="van Straalen N.M."/>
            <person name="Roelofs D."/>
        </authorList>
    </citation>
    <scope>NUCLEOTIDE SEQUENCE [LARGE SCALE GENOMIC DNA]</scope>
    <source>
        <tissue evidence="2">Mixed pool</tissue>
    </source>
</reference>
<sequence length="99" mass="10934">MDKSAFGRNGAMNNTMILPVFLIGSALFFAAVNYAFERFIEDGKENSFDNPLQCLPLPTEEYAEGEAALDDMLILEINHNSIKLNMSDVEPEGIGGFEI</sequence>
<keyword evidence="3" id="KW-1185">Reference proteome</keyword>
<keyword evidence="1" id="KW-1133">Transmembrane helix</keyword>
<dbReference type="EMBL" id="LJIJ01000012">
    <property type="protein sequence ID" value="ODN05980.1"/>
    <property type="molecule type" value="Genomic_DNA"/>
</dbReference>
<evidence type="ECO:0000256" key="1">
    <source>
        <dbReference type="SAM" id="Phobius"/>
    </source>
</evidence>
<feature type="transmembrane region" description="Helical" evidence="1">
    <location>
        <begin position="16"/>
        <end position="36"/>
    </location>
</feature>
<dbReference type="AlphaFoldDB" id="A0A1D2NL34"/>
<gene>
    <name evidence="2" type="ORF">Ocin01_00701</name>
</gene>
<proteinExistence type="predicted"/>
<name>A0A1D2NL34_ORCCI</name>
<protein>
    <submittedName>
        <fullName evidence="2">Uncharacterized protein</fullName>
    </submittedName>
</protein>
<comment type="caution">
    <text evidence="2">The sequence shown here is derived from an EMBL/GenBank/DDBJ whole genome shotgun (WGS) entry which is preliminary data.</text>
</comment>
<dbReference type="Proteomes" id="UP000094527">
    <property type="component" value="Unassembled WGS sequence"/>
</dbReference>